<accession>A0A8H4RTW7</accession>
<sequence>MDSLDGFILSLPNKTPRPFLNYLFNKAIFFVFFYHILAFAGFNYYGVRYGYLRDGRRDREQRMRVFFDMVVYGIPACALFHHTVYTHYQVFRACLWGADRPLLGGLKVYGEASLGWSLVGEGEEFRWHHYFMGVVGVLSGWYIGISEDWQHRINFWIENNIVDNVVDNLWGIWAAGVHCVETIKILGYAVAGGETQEQVGEEGDRDI</sequence>
<comment type="caution">
    <text evidence="2">The sequence shown here is derived from an EMBL/GenBank/DDBJ whole genome shotgun (WGS) entry which is preliminary data.</text>
</comment>
<dbReference type="EMBL" id="JAAMPI010000185">
    <property type="protein sequence ID" value="KAF4634432.1"/>
    <property type="molecule type" value="Genomic_DNA"/>
</dbReference>
<reference evidence="2 3" key="1">
    <citation type="submission" date="2020-03" db="EMBL/GenBank/DDBJ databases">
        <title>Draft Genome Sequence of Cudoniella acicularis.</title>
        <authorList>
            <person name="Buettner E."/>
            <person name="Kellner H."/>
        </authorList>
    </citation>
    <scope>NUCLEOTIDE SEQUENCE [LARGE SCALE GENOMIC DNA]</scope>
    <source>
        <strain evidence="2 3">DSM 108380</strain>
    </source>
</reference>
<evidence type="ECO:0000313" key="2">
    <source>
        <dbReference type="EMBL" id="KAF4634432.1"/>
    </source>
</evidence>
<dbReference type="AlphaFoldDB" id="A0A8H4RTW7"/>
<proteinExistence type="predicted"/>
<feature type="transmembrane region" description="Helical" evidence="1">
    <location>
        <begin position="27"/>
        <end position="45"/>
    </location>
</feature>
<evidence type="ECO:0000313" key="3">
    <source>
        <dbReference type="Proteomes" id="UP000566819"/>
    </source>
</evidence>
<protein>
    <submittedName>
        <fullName evidence="2">Uncharacterized protein</fullName>
    </submittedName>
</protein>
<name>A0A8H4RTW7_9HELO</name>
<feature type="transmembrane region" description="Helical" evidence="1">
    <location>
        <begin position="65"/>
        <end position="85"/>
    </location>
</feature>
<keyword evidence="1" id="KW-0812">Transmembrane</keyword>
<dbReference type="Proteomes" id="UP000566819">
    <property type="component" value="Unassembled WGS sequence"/>
</dbReference>
<evidence type="ECO:0000256" key="1">
    <source>
        <dbReference type="SAM" id="Phobius"/>
    </source>
</evidence>
<keyword evidence="1" id="KW-0472">Membrane</keyword>
<feature type="transmembrane region" description="Helical" evidence="1">
    <location>
        <begin position="127"/>
        <end position="145"/>
    </location>
</feature>
<keyword evidence="3" id="KW-1185">Reference proteome</keyword>
<keyword evidence="1" id="KW-1133">Transmembrane helix</keyword>
<gene>
    <name evidence="2" type="ORF">G7Y89_g3672</name>
</gene>
<organism evidence="2 3">
    <name type="scientific">Cudoniella acicularis</name>
    <dbReference type="NCBI Taxonomy" id="354080"/>
    <lineage>
        <taxon>Eukaryota</taxon>
        <taxon>Fungi</taxon>
        <taxon>Dikarya</taxon>
        <taxon>Ascomycota</taxon>
        <taxon>Pezizomycotina</taxon>
        <taxon>Leotiomycetes</taxon>
        <taxon>Helotiales</taxon>
        <taxon>Tricladiaceae</taxon>
        <taxon>Cudoniella</taxon>
    </lineage>
</organism>